<reference evidence="1 3" key="1">
    <citation type="journal article" date="2011" name="Nature">
        <title>The Medicago genome provides insight into the evolution of rhizobial symbioses.</title>
        <authorList>
            <person name="Young N.D."/>
            <person name="Debelle F."/>
            <person name="Oldroyd G.E."/>
            <person name="Geurts R."/>
            <person name="Cannon S.B."/>
            <person name="Udvardi M.K."/>
            <person name="Benedito V.A."/>
            <person name="Mayer K.F."/>
            <person name="Gouzy J."/>
            <person name="Schoof H."/>
            <person name="Van de Peer Y."/>
            <person name="Proost S."/>
            <person name="Cook D.R."/>
            <person name="Meyers B.C."/>
            <person name="Spannagl M."/>
            <person name="Cheung F."/>
            <person name="De Mita S."/>
            <person name="Krishnakumar V."/>
            <person name="Gundlach H."/>
            <person name="Zhou S."/>
            <person name="Mudge J."/>
            <person name="Bharti A.K."/>
            <person name="Murray J.D."/>
            <person name="Naoumkina M.A."/>
            <person name="Rosen B."/>
            <person name="Silverstein K.A."/>
            <person name="Tang H."/>
            <person name="Rombauts S."/>
            <person name="Zhao P.X."/>
            <person name="Zhou P."/>
            <person name="Barbe V."/>
            <person name="Bardou P."/>
            <person name="Bechner M."/>
            <person name="Bellec A."/>
            <person name="Berger A."/>
            <person name="Berges H."/>
            <person name="Bidwell S."/>
            <person name="Bisseling T."/>
            <person name="Choisne N."/>
            <person name="Couloux A."/>
            <person name="Denny R."/>
            <person name="Deshpande S."/>
            <person name="Dai X."/>
            <person name="Doyle J.J."/>
            <person name="Dudez A.M."/>
            <person name="Farmer A.D."/>
            <person name="Fouteau S."/>
            <person name="Franken C."/>
            <person name="Gibelin C."/>
            <person name="Gish J."/>
            <person name="Goldstein S."/>
            <person name="Gonzalez A.J."/>
            <person name="Green P.J."/>
            <person name="Hallab A."/>
            <person name="Hartog M."/>
            <person name="Hua A."/>
            <person name="Humphray S.J."/>
            <person name="Jeong D.H."/>
            <person name="Jing Y."/>
            <person name="Jocker A."/>
            <person name="Kenton S.M."/>
            <person name="Kim D.J."/>
            <person name="Klee K."/>
            <person name="Lai H."/>
            <person name="Lang C."/>
            <person name="Lin S."/>
            <person name="Macmil S.L."/>
            <person name="Magdelenat G."/>
            <person name="Matthews L."/>
            <person name="McCorrison J."/>
            <person name="Monaghan E.L."/>
            <person name="Mun J.H."/>
            <person name="Najar F.Z."/>
            <person name="Nicholson C."/>
            <person name="Noirot C."/>
            <person name="O'Bleness M."/>
            <person name="Paule C.R."/>
            <person name="Poulain J."/>
            <person name="Prion F."/>
            <person name="Qin B."/>
            <person name="Qu C."/>
            <person name="Retzel E.F."/>
            <person name="Riddle C."/>
            <person name="Sallet E."/>
            <person name="Samain S."/>
            <person name="Samson N."/>
            <person name="Sanders I."/>
            <person name="Saurat O."/>
            <person name="Scarpelli C."/>
            <person name="Schiex T."/>
            <person name="Segurens B."/>
            <person name="Severin A.J."/>
            <person name="Sherrier D.J."/>
            <person name="Shi R."/>
            <person name="Sims S."/>
            <person name="Singer S.R."/>
            <person name="Sinharoy S."/>
            <person name="Sterck L."/>
            <person name="Viollet A."/>
            <person name="Wang B.B."/>
            <person name="Wang K."/>
            <person name="Wang M."/>
            <person name="Wang X."/>
            <person name="Warfsmann J."/>
            <person name="Weissenbach J."/>
            <person name="White D.D."/>
            <person name="White J.D."/>
            <person name="Wiley G.B."/>
            <person name="Wincker P."/>
            <person name="Xing Y."/>
            <person name="Yang L."/>
            <person name="Yao Z."/>
            <person name="Ying F."/>
            <person name="Zhai J."/>
            <person name="Zhou L."/>
            <person name="Zuber A."/>
            <person name="Denarie J."/>
            <person name="Dixon R.A."/>
            <person name="May G.D."/>
            <person name="Schwartz D.C."/>
            <person name="Rogers J."/>
            <person name="Quetier F."/>
            <person name="Town C.D."/>
            <person name="Roe B.A."/>
        </authorList>
    </citation>
    <scope>NUCLEOTIDE SEQUENCE [LARGE SCALE GENOMIC DNA]</scope>
    <source>
        <strain evidence="1">A17</strain>
        <strain evidence="2 3">cv. Jemalong A17</strain>
    </source>
</reference>
<dbReference type="HOGENOM" id="CLU_199310_0_0_1"/>
<evidence type="ECO:0000313" key="1">
    <source>
        <dbReference type="EMBL" id="KEH19301.1"/>
    </source>
</evidence>
<dbReference type="PaxDb" id="3880-AES85733"/>
<dbReference type="Proteomes" id="UP000002051">
    <property type="component" value="Chromosome 8"/>
</dbReference>
<proteinExistence type="predicted"/>
<gene>
    <name evidence="1" type="ordered locus">MTR_8g446650</name>
</gene>
<dbReference type="EnsemblPlants" id="KEH19301">
    <property type="protein sequence ID" value="KEH19301"/>
    <property type="gene ID" value="MTR_8g446650"/>
</dbReference>
<keyword evidence="3" id="KW-1185">Reference proteome</keyword>
<reference evidence="1 3" key="2">
    <citation type="journal article" date="2014" name="BMC Genomics">
        <title>An improved genome release (version Mt4.0) for the model legume Medicago truncatula.</title>
        <authorList>
            <person name="Tang H."/>
            <person name="Krishnakumar V."/>
            <person name="Bidwell S."/>
            <person name="Rosen B."/>
            <person name="Chan A."/>
            <person name="Zhou S."/>
            <person name="Gentzbittel L."/>
            <person name="Childs K.L."/>
            <person name="Yandell M."/>
            <person name="Gundlach H."/>
            <person name="Mayer K.F."/>
            <person name="Schwartz D.C."/>
            <person name="Town C.D."/>
        </authorList>
    </citation>
    <scope>GENOME REANNOTATION</scope>
    <source>
        <strain evidence="1">A17</strain>
        <strain evidence="2 3">cv. Jemalong A17</strain>
    </source>
</reference>
<accession>A0A072TQ20</accession>
<dbReference type="AlphaFoldDB" id="A0A072TQ20"/>
<sequence length="76" mass="8433">MGNCWNIGVKAILLQLHIIIFHERIFDGLSLGAKEKGFGVDLEQKDEDSETKICLPQVRSLARPCHLPGQPFAAFA</sequence>
<dbReference type="eggNOG" id="KOG0851">
    <property type="taxonomic scope" value="Eukaryota"/>
</dbReference>
<evidence type="ECO:0000313" key="2">
    <source>
        <dbReference type="EnsemblPlants" id="KEH19301"/>
    </source>
</evidence>
<protein>
    <submittedName>
        <fullName evidence="1 2">Uncharacterized protein</fullName>
    </submittedName>
</protein>
<organism evidence="1 3">
    <name type="scientific">Medicago truncatula</name>
    <name type="common">Barrel medic</name>
    <name type="synonym">Medicago tribuloides</name>
    <dbReference type="NCBI Taxonomy" id="3880"/>
    <lineage>
        <taxon>Eukaryota</taxon>
        <taxon>Viridiplantae</taxon>
        <taxon>Streptophyta</taxon>
        <taxon>Embryophyta</taxon>
        <taxon>Tracheophyta</taxon>
        <taxon>Spermatophyta</taxon>
        <taxon>Magnoliopsida</taxon>
        <taxon>eudicotyledons</taxon>
        <taxon>Gunneridae</taxon>
        <taxon>Pentapetalae</taxon>
        <taxon>rosids</taxon>
        <taxon>fabids</taxon>
        <taxon>Fabales</taxon>
        <taxon>Fabaceae</taxon>
        <taxon>Papilionoideae</taxon>
        <taxon>50 kb inversion clade</taxon>
        <taxon>NPAAA clade</taxon>
        <taxon>Hologalegina</taxon>
        <taxon>IRL clade</taxon>
        <taxon>Trifolieae</taxon>
        <taxon>Medicago</taxon>
    </lineage>
</organism>
<dbReference type="EMBL" id="CM001224">
    <property type="protein sequence ID" value="KEH19301.1"/>
    <property type="molecule type" value="Genomic_DNA"/>
</dbReference>
<name>A0A072TQ20_MEDTR</name>
<reference evidence="2" key="3">
    <citation type="submission" date="2015-04" db="UniProtKB">
        <authorList>
            <consortium name="EnsemblPlants"/>
        </authorList>
    </citation>
    <scope>IDENTIFICATION</scope>
    <source>
        <strain evidence="2">cv. Jemalong A17</strain>
    </source>
</reference>
<evidence type="ECO:0000313" key="3">
    <source>
        <dbReference type="Proteomes" id="UP000002051"/>
    </source>
</evidence>